<keyword evidence="10 13" id="KW-0472">Membrane</keyword>
<comment type="subcellular location">
    <subcellularLocation>
        <location evidence="1">Endoplasmic reticulum membrane</location>
        <topology evidence="1">Multi-pass membrane protein</topology>
    </subcellularLocation>
    <subcellularLocation>
        <location evidence="12 15">Nucleus</location>
    </subcellularLocation>
</comment>
<feature type="transmembrane region" description="Helical" evidence="16">
    <location>
        <begin position="36"/>
        <end position="56"/>
    </location>
</feature>
<evidence type="ECO:0000256" key="8">
    <source>
        <dbReference type="ARBA" id="ARBA00022989"/>
    </source>
</evidence>
<feature type="domain" description="Bin3-type SAM" evidence="19">
    <location>
        <begin position="306"/>
        <end position="520"/>
    </location>
</feature>
<dbReference type="Gene3D" id="3.40.50.150">
    <property type="entry name" value="Vaccinia Virus protein VP39"/>
    <property type="match status" value="1"/>
</dbReference>
<dbReference type="Proteomes" id="UP000261640">
    <property type="component" value="Unplaced"/>
</dbReference>
<keyword evidence="4" id="KW-0444">Lipid biosynthesis</keyword>
<evidence type="ECO:0000256" key="5">
    <source>
        <dbReference type="ARBA" id="ARBA00022679"/>
    </source>
</evidence>
<reference evidence="20" key="2">
    <citation type="submission" date="2025-09" db="UniProtKB">
        <authorList>
            <consortium name="Ensembl"/>
        </authorList>
    </citation>
    <scope>IDENTIFICATION</scope>
</reference>
<keyword evidence="12 15" id="KW-0371">Homeobox</keyword>
<dbReference type="PROSITE" id="PS50922">
    <property type="entry name" value="TLC"/>
    <property type="match status" value="1"/>
</dbReference>
<feature type="DNA-binding region" description="Homeobox" evidence="12">
    <location>
        <begin position="86"/>
        <end position="129"/>
    </location>
</feature>
<feature type="domain" description="TLC" evidence="18">
    <location>
        <begin position="131"/>
        <end position="332"/>
    </location>
</feature>
<evidence type="ECO:0000256" key="3">
    <source>
        <dbReference type="ARBA" id="ARBA00004991"/>
    </source>
</evidence>
<dbReference type="InterPro" id="IPR010675">
    <property type="entry name" value="Bin3_C"/>
</dbReference>
<dbReference type="Pfam" id="PF03798">
    <property type="entry name" value="TRAM_LAG1_CLN8"/>
    <property type="match status" value="1"/>
</dbReference>
<evidence type="ECO:0000256" key="1">
    <source>
        <dbReference type="ARBA" id="ARBA00004477"/>
    </source>
</evidence>
<evidence type="ECO:0000313" key="20">
    <source>
        <dbReference type="Ensembl" id="ENSMAMP00000009007.2"/>
    </source>
</evidence>
<evidence type="ECO:0000256" key="2">
    <source>
        <dbReference type="ARBA" id="ARBA00004760"/>
    </source>
</evidence>
<proteinExistence type="predicted"/>
<dbReference type="PANTHER" id="PTHR12560:SF8">
    <property type="entry name" value="CERAMIDE SYNTHASE 5"/>
    <property type="match status" value="1"/>
</dbReference>
<feature type="domain" description="Homeobox" evidence="17">
    <location>
        <begin position="84"/>
        <end position="128"/>
    </location>
</feature>
<dbReference type="InterPro" id="IPR016439">
    <property type="entry name" value="Lag1/Lac1-like"/>
</dbReference>
<dbReference type="InterPro" id="IPR006634">
    <property type="entry name" value="TLC-dom"/>
</dbReference>
<reference evidence="20" key="1">
    <citation type="submission" date="2025-08" db="UniProtKB">
        <authorList>
            <consortium name="Ensembl"/>
        </authorList>
    </citation>
    <scope>IDENTIFICATION</scope>
</reference>
<name>A0A3Q3L6G1_9TELE</name>
<evidence type="ECO:0000256" key="11">
    <source>
        <dbReference type="ARBA" id="ARBA00049036"/>
    </source>
</evidence>
<dbReference type="Ensembl" id="ENSMAMT00000009237.2">
    <property type="protein sequence ID" value="ENSMAMP00000009007.2"/>
    <property type="gene ID" value="ENSMAMG00000006102.2"/>
</dbReference>
<evidence type="ECO:0000256" key="6">
    <source>
        <dbReference type="ARBA" id="ARBA00022692"/>
    </source>
</evidence>
<keyword evidence="9" id="KW-0443">Lipid metabolism</keyword>
<dbReference type="GO" id="GO:0050291">
    <property type="term" value="F:sphingosine N-acyltransferase activity"/>
    <property type="evidence" value="ECO:0007669"/>
    <property type="project" value="InterPro"/>
</dbReference>
<feature type="transmembrane region" description="Helical" evidence="16">
    <location>
        <begin position="263"/>
        <end position="283"/>
    </location>
</feature>
<keyword evidence="12 15" id="KW-0238">DNA-binding</keyword>
<dbReference type="InterPro" id="IPR009057">
    <property type="entry name" value="Homeodomain-like_sf"/>
</dbReference>
<evidence type="ECO:0000313" key="21">
    <source>
        <dbReference type="Proteomes" id="UP000261640"/>
    </source>
</evidence>
<evidence type="ECO:0000256" key="15">
    <source>
        <dbReference type="RuleBase" id="RU000682"/>
    </source>
</evidence>
<dbReference type="GO" id="GO:0005789">
    <property type="term" value="C:endoplasmic reticulum membrane"/>
    <property type="evidence" value="ECO:0007669"/>
    <property type="project" value="UniProtKB-SubCell"/>
</dbReference>
<keyword evidence="5" id="KW-0808">Transferase</keyword>
<evidence type="ECO:0000256" key="12">
    <source>
        <dbReference type="PROSITE-ProRule" id="PRU00108"/>
    </source>
</evidence>
<evidence type="ECO:0000256" key="4">
    <source>
        <dbReference type="ARBA" id="ARBA00022516"/>
    </source>
</evidence>
<organism evidence="20 21">
    <name type="scientific">Mastacembelus armatus</name>
    <name type="common">zig-zag eel</name>
    <dbReference type="NCBI Taxonomy" id="205130"/>
    <lineage>
        <taxon>Eukaryota</taxon>
        <taxon>Metazoa</taxon>
        <taxon>Chordata</taxon>
        <taxon>Craniata</taxon>
        <taxon>Vertebrata</taxon>
        <taxon>Euteleostomi</taxon>
        <taxon>Actinopterygii</taxon>
        <taxon>Neopterygii</taxon>
        <taxon>Teleostei</taxon>
        <taxon>Neoteleostei</taxon>
        <taxon>Acanthomorphata</taxon>
        <taxon>Anabantaria</taxon>
        <taxon>Synbranchiformes</taxon>
        <taxon>Mastacembelidae</taxon>
        <taxon>Mastacembelus</taxon>
    </lineage>
</organism>
<dbReference type="GeneTree" id="ENSGT01030000234515"/>
<dbReference type="GO" id="GO:0003677">
    <property type="term" value="F:DNA binding"/>
    <property type="evidence" value="ECO:0007669"/>
    <property type="project" value="UniProtKB-UniRule"/>
</dbReference>
<dbReference type="SUPFAM" id="SSF46689">
    <property type="entry name" value="Homeodomain-like"/>
    <property type="match status" value="1"/>
</dbReference>
<feature type="transmembrane region" description="Helical" evidence="16">
    <location>
        <begin position="175"/>
        <end position="194"/>
    </location>
</feature>
<dbReference type="Gene3D" id="1.10.10.60">
    <property type="entry name" value="Homeodomain-like"/>
    <property type="match status" value="1"/>
</dbReference>
<dbReference type="PROSITE" id="PS51515">
    <property type="entry name" value="BIN3_SAM"/>
    <property type="match status" value="1"/>
</dbReference>
<keyword evidence="8 16" id="KW-1133">Transmembrane helix</keyword>
<dbReference type="FunFam" id="1.10.10.60:FF:000020">
    <property type="entry name" value="Ceramide synthase 5"/>
    <property type="match status" value="1"/>
</dbReference>
<dbReference type="PANTHER" id="PTHR12560">
    <property type="entry name" value="LONGEVITY ASSURANCE FACTOR 1 LAG1"/>
    <property type="match status" value="1"/>
</dbReference>
<comment type="pathway">
    <text evidence="3">Sphingolipid metabolism.</text>
</comment>
<dbReference type="AlphaFoldDB" id="A0A3Q3L6G1"/>
<dbReference type="GO" id="GO:0005634">
    <property type="term" value="C:nucleus"/>
    <property type="evidence" value="ECO:0007669"/>
    <property type="project" value="UniProtKB-SubCell"/>
</dbReference>
<evidence type="ECO:0000256" key="9">
    <source>
        <dbReference type="ARBA" id="ARBA00023098"/>
    </source>
</evidence>
<keyword evidence="6 13" id="KW-0812">Transmembrane</keyword>
<dbReference type="STRING" id="205130.ENSMAMP00000009007"/>
<evidence type="ECO:0000256" key="10">
    <source>
        <dbReference type="ARBA" id="ARBA00023136"/>
    </source>
</evidence>
<dbReference type="SMART" id="SM00724">
    <property type="entry name" value="TLC"/>
    <property type="match status" value="1"/>
</dbReference>
<dbReference type="PROSITE" id="PS50071">
    <property type="entry name" value="HOMEOBOX_2"/>
    <property type="match status" value="1"/>
</dbReference>
<dbReference type="Pfam" id="PF00046">
    <property type="entry name" value="Homeodomain"/>
    <property type="match status" value="1"/>
</dbReference>
<dbReference type="InParanoid" id="A0A3Q3L6G1"/>
<dbReference type="Pfam" id="PF06859">
    <property type="entry name" value="Bin3"/>
    <property type="match status" value="1"/>
</dbReference>
<evidence type="ECO:0000256" key="16">
    <source>
        <dbReference type="SAM" id="Phobius"/>
    </source>
</evidence>
<feature type="transmembrane region" description="Helical" evidence="16">
    <location>
        <begin position="303"/>
        <end position="324"/>
    </location>
</feature>
<dbReference type="UniPathway" id="UPA00222"/>
<evidence type="ECO:0000259" key="18">
    <source>
        <dbReference type="PROSITE" id="PS50922"/>
    </source>
</evidence>
<comment type="catalytic activity">
    <reaction evidence="11">
        <text>sphinganine + octadecanoyl-CoA = N-(octadecanoyl)-sphinganine + CoA + H(+)</text>
        <dbReference type="Rhea" id="RHEA:36547"/>
        <dbReference type="ChEBI" id="CHEBI:15378"/>
        <dbReference type="ChEBI" id="CHEBI:57287"/>
        <dbReference type="ChEBI" id="CHEBI:57394"/>
        <dbReference type="ChEBI" id="CHEBI:57817"/>
        <dbReference type="ChEBI" id="CHEBI:67033"/>
    </reaction>
    <physiologicalReaction direction="left-to-right" evidence="11">
        <dbReference type="Rhea" id="RHEA:36548"/>
    </physiologicalReaction>
</comment>
<keyword evidence="7" id="KW-0256">Endoplasmic reticulum</keyword>
<evidence type="ECO:0000256" key="13">
    <source>
        <dbReference type="PROSITE-ProRule" id="PRU00205"/>
    </source>
</evidence>
<sequence length="520" mass="60865">MSALSAWFWNERFWLPHNVTWADLADPAPGVEYPKAGHLFIALPLALVIFAVRIVYERFIASTCAQSLHIQTGVGRRAQPNAVLEKVFTSITKNPDSRHLDGLSKQLDWEVRKVQRWFRHRRNQDKPSTHTKFCESMWRFTFYLCIFIYGFQFLWQTPWMWDTRHCWYGYPYQVMTPGLYCYYVTELAFYWSLMFSQFTDIKRKDFLIMFIHHLATVSLISFSYVNNMARVGSLVMCVHDTSDFLLEAAKLANYAKYQRLCDFLFIVFGVVFFITRLVIYPVWVLNSSMFESWAIVGPFPSWWLFNILLLVLQVLHIIWSYLIARIAVKAMLRGKELSVALYKHLIQETVCEQQSNGSRVHLLGFDLDEALIQRAQQNNPLPSRISFIPLDITSDTDALQDHLIQHGCSHFHLCLCLAVTMWVHLNHGDSGLLHLLSCLASISEHLLLEAQPWKCYRSAARRLRKLGRSDFDHFKTLKIRGDIAEHAREHLERHCGMKLIQSFGSTAWDRKLLLFKRRLD</sequence>
<dbReference type="InterPro" id="IPR029063">
    <property type="entry name" value="SAM-dependent_MTases_sf"/>
</dbReference>
<dbReference type="GO" id="GO:0046513">
    <property type="term" value="P:ceramide biosynthetic process"/>
    <property type="evidence" value="ECO:0007669"/>
    <property type="project" value="InterPro"/>
</dbReference>
<feature type="transmembrane region" description="Helical" evidence="16">
    <location>
        <begin position="136"/>
        <end position="155"/>
    </location>
</feature>
<keyword evidence="12 15" id="KW-0539">Nucleus</keyword>
<comment type="pathway">
    <text evidence="2">Lipid metabolism; sphingolipid metabolism.</text>
</comment>
<dbReference type="InterPro" id="IPR024160">
    <property type="entry name" value="BIN3_SAM-bd_dom"/>
</dbReference>
<evidence type="ECO:0000256" key="14">
    <source>
        <dbReference type="PROSITE-ProRule" id="PRU00848"/>
    </source>
</evidence>
<evidence type="ECO:0000256" key="7">
    <source>
        <dbReference type="ARBA" id="ARBA00022824"/>
    </source>
</evidence>
<dbReference type="CDD" id="cd00086">
    <property type="entry name" value="homeodomain"/>
    <property type="match status" value="1"/>
</dbReference>
<keyword evidence="14" id="KW-0949">S-adenosyl-L-methionine</keyword>
<evidence type="ECO:0000259" key="19">
    <source>
        <dbReference type="PROSITE" id="PS51515"/>
    </source>
</evidence>
<protein>
    <submittedName>
        <fullName evidence="20">Ceramide synthase 5</fullName>
    </submittedName>
</protein>
<accession>A0A3Q3L6G1</accession>
<dbReference type="GO" id="GO:0008168">
    <property type="term" value="F:methyltransferase activity"/>
    <property type="evidence" value="ECO:0007669"/>
    <property type="project" value="InterPro"/>
</dbReference>
<keyword evidence="21" id="KW-1185">Reference proteome</keyword>
<dbReference type="InterPro" id="IPR001356">
    <property type="entry name" value="HD"/>
</dbReference>
<evidence type="ECO:0000259" key="17">
    <source>
        <dbReference type="PROSITE" id="PS50071"/>
    </source>
</evidence>
<dbReference type="SUPFAM" id="SSF53335">
    <property type="entry name" value="S-adenosyl-L-methionine-dependent methyltransferases"/>
    <property type="match status" value="1"/>
</dbReference>